<dbReference type="OMA" id="IWEKMEV"/>
<dbReference type="AlphaFoldDB" id="A0A1J7HXM3"/>
<sequence>MDLEEAESEEWNSNNNNKVRRNVFTLGKKILMAGIIASSAPIVLPPLVVASAIGIAVSMPYAFFYATHACTHNLMSKLLPTPTYNNTIDNDIQQQFETPFEVTNVVFEEFHDQEIDGEELQRETKGLLERIRDEGRDGNGGGEEYKVDNVNNNESENSMAQAEVEVASQSQVQDEIVEDLMIEMLHECNVLEAEDSNEVITEKIEIHMIVEQDPEPLIDGSTILYEGKLDNNVSDFVNQESQLHEYNEVTELSNADARGTADENIIDPEVYNYSIDLHEESSNVMVDGHTDYMEVSVSMTENKFKASECSSAEDIMCSSHQVVLDEENIWKQIHVIRKIIGYEGATQATCMDELKALYIFTGVEPPTILNENLCDLAEINEKLHFLMSIVGIKSNVP</sequence>
<dbReference type="Gramene" id="OIW07185">
    <property type="protein sequence ID" value="OIW07185"/>
    <property type="gene ID" value="TanjilG_10158"/>
</dbReference>
<dbReference type="PANTHER" id="PTHR37198:SF1">
    <property type="entry name" value="NUCLEOLIN"/>
    <property type="match status" value="1"/>
</dbReference>
<evidence type="ECO:0000256" key="1">
    <source>
        <dbReference type="SAM" id="Phobius"/>
    </source>
</evidence>
<dbReference type="PANTHER" id="PTHR37198">
    <property type="entry name" value="NUCLEOLIN"/>
    <property type="match status" value="1"/>
</dbReference>
<feature type="transmembrane region" description="Helical" evidence="1">
    <location>
        <begin position="30"/>
        <end position="63"/>
    </location>
</feature>
<keyword evidence="3" id="KW-1185">Reference proteome</keyword>
<dbReference type="EMBL" id="CM007368">
    <property type="protein sequence ID" value="OIW07185.1"/>
    <property type="molecule type" value="Genomic_DNA"/>
</dbReference>
<name>A0A1J7HXM3_LUPAN</name>
<evidence type="ECO:0000313" key="3">
    <source>
        <dbReference type="Proteomes" id="UP000188354"/>
    </source>
</evidence>
<dbReference type="STRING" id="3871.A0A1J7HXM3"/>
<keyword evidence="1" id="KW-1133">Transmembrane helix</keyword>
<protein>
    <submittedName>
        <fullName evidence="2">Uncharacterized protein</fullName>
    </submittedName>
</protein>
<keyword evidence="1" id="KW-0472">Membrane</keyword>
<proteinExistence type="predicted"/>
<gene>
    <name evidence="2" type="ORF">TanjilG_10158</name>
</gene>
<dbReference type="Proteomes" id="UP000188354">
    <property type="component" value="Chromosome LG08"/>
</dbReference>
<evidence type="ECO:0000313" key="2">
    <source>
        <dbReference type="EMBL" id="OIW07185.1"/>
    </source>
</evidence>
<keyword evidence="1" id="KW-0812">Transmembrane</keyword>
<reference evidence="2 3" key="1">
    <citation type="journal article" date="2017" name="Plant Biotechnol. J.">
        <title>A comprehensive draft genome sequence for lupin (Lupinus angustifolius), an emerging health food: insights into plant-microbe interactions and legume evolution.</title>
        <authorList>
            <person name="Hane J.K."/>
            <person name="Ming Y."/>
            <person name="Kamphuis L.G."/>
            <person name="Nelson M.N."/>
            <person name="Garg G."/>
            <person name="Atkins C.A."/>
            <person name="Bayer P.E."/>
            <person name="Bravo A."/>
            <person name="Bringans S."/>
            <person name="Cannon S."/>
            <person name="Edwards D."/>
            <person name="Foley R."/>
            <person name="Gao L.L."/>
            <person name="Harrison M.J."/>
            <person name="Huang W."/>
            <person name="Hurgobin B."/>
            <person name="Li S."/>
            <person name="Liu C.W."/>
            <person name="McGrath A."/>
            <person name="Morahan G."/>
            <person name="Murray J."/>
            <person name="Weller J."/>
            <person name="Jian J."/>
            <person name="Singh K.B."/>
        </authorList>
    </citation>
    <scope>NUCLEOTIDE SEQUENCE [LARGE SCALE GENOMIC DNA]</scope>
    <source>
        <strain evidence="3">cv. Tanjil</strain>
        <tissue evidence="2">Whole plant</tissue>
    </source>
</reference>
<organism evidence="2 3">
    <name type="scientific">Lupinus angustifolius</name>
    <name type="common">Narrow-leaved blue lupine</name>
    <dbReference type="NCBI Taxonomy" id="3871"/>
    <lineage>
        <taxon>Eukaryota</taxon>
        <taxon>Viridiplantae</taxon>
        <taxon>Streptophyta</taxon>
        <taxon>Embryophyta</taxon>
        <taxon>Tracheophyta</taxon>
        <taxon>Spermatophyta</taxon>
        <taxon>Magnoliopsida</taxon>
        <taxon>eudicotyledons</taxon>
        <taxon>Gunneridae</taxon>
        <taxon>Pentapetalae</taxon>
        <taxon>rosids</taxon>
        <taxon>fabids</taxon>
        <taxon>Fabales</taxon>
        <taxon>Fabaceae</taxon>
        <taxon>Papilionoideae</taxon>
        <taxon>50 kb inversion clade</taxon>
        <taxon>genistoids sensu lato</taxon>
        <taxon>core genistoids</taxon>
        <taxon>Genisteae</taxon>
        <taxon>Lupinus</taxon>
    </lineage>
</organism>
<accession>A0A1J7HXM3</accession>